<dbReference type="AlphaFoldDB" id="A0AA85JDZ2"/>
<dbReference type="PANTHER" id="PTHR21100">
    <property type="entry name" value="PREFOLDIN SUBUNIT 4"/>
    <property type="match status" value="1"/>
</dbReference>
<comment type="similarity">
    <text evidence="1 3">Belongs to the prefoldin subunit beta family.</text>
</comment>
<dbReference type="InterPro" id="IPR002777">
    <property type="entry name" value="PFD_beta-like"/>
</dbReference>
<evidence type="ECO:0000256" key="1">
    <source>
        <dbReference type="ARBA" id="ARBA00008045"/>
    </source>
</evidence>
<keyword evidence="2 3" id="KW-0143">Chaperone</keyword>
<dbReference type="SUPFAM" id="SSF46579">
    <property type="entry name" value="Prefoldin"/>
    <property type="match status" value="1"/>
</dbReference>
<dbReference type="PANTHER" id="PTHR21100:SF9">
    <property type="entry name" value="PREFOLDIN SUBUNIT 4"/>
    <property type="match status" value="1"/>
</dbReference>
<proteinExistence type="inferred from homology"/>
<dbReference type="Proteomes" id="UP000050795">
    <property type="component" value="Unassembled WGS sequence"/>
</dbReference>
<dbReference type="GO" id="GO:0051082">
    <property type="term" value="F:unfolded protein binding"/>
    <property type="evidence" value="ECO:0007669"/>
    <property type="project" value="InterPro"/>
</dbReference>
<reference evidence="5" key="2">
    <citation type="submission" date="2023-11" db="UniProtKB">
        <authorList>
            <consortium name="WormBaseParasite"/>
        </authorList>
    </citation>
    <scope>IDENTIFICATION</scope>
</reference>
<dbReference type="GO" id="GO:0006457">
    <property type="term" value="P:protein folding"/>
    <property type="evidence" value="ECO:0007669"/>
    <property type="project" value="UniProtKB-UniRule"/>
</dbReference>
<evidence type="ECO:0000256" key="3">
    <source>
        <dbReference type="PIRNR" id="PIRNR016477"/>
    </source>
</evidence>
<dbReference type="WBParaSite" id="TREG1_29010.1">
    <property type="protein sequence ID" value="TREG1_29010.1"/>
    <property type="gene ID" value="TREG1_29010"/>
</dbReference>
<dbReference type="GO" id="GO:0005737">
    <property type="term" value="C:cytoplasm"/>
    <property type="evidence" value="ECO:0007669"/>
    <property type="project" value="TreeGrafter"/>
</dbReference>
<reference evidence="4" key="1">
    <citation type="submission" date="2022-06" db="EMBL/GenBank/DDBJ databases">
        <authorList>
            <person name="Berger JAMES D."/>
            <person name="Berger JAMES D."/>
        </authorList>
    </citation>
    <scope>NUCLEOTIDE SEQUENCE [LARGE SCALE GENOMIC DNA]</scope>
</reference>
<accession>A0AA85JDZ2</accession>
<evidence type="ECO:0000256" key="2">
    <source>
        <dbReference type="ARBA" id="ARBA00023186"/>
    </source>
</evidence>
<dbReference type="InterPro" id="IPR009053">
    <property type="entry name" value="Prefoldin"/>
</dbReference>
<protein>
    <recommendedName>
        <fullName evidence="3">Prefoldin subunit 4</fullName>
    </recommendedName>
</protein>
<evidence type="ECO:0000313" key="5">
    <source>
        <dbReference type="WBParaSite" id="TREG1_29010.1"/>
    </source>
</evidence>
<keyword evidence="4" id="KW-1185">Reference proteome</keyword>
<comment type="function">
    <text evidence="3">Binds specifically to cytosolic chaperonin (c-CPN) and transfers target proteins to it. Binds to nascent polypeptide chain and promotes folding in an environment in which there are many competing pathways for nonnative proteins.</text>
</comment>
<dbReference type="Pfam" id="PF01920">
    <property type="entry name" value="Prefoldin_2"/>
    <property type="match status" value="1"/>
</dbReference>
<dbReference type="Gene3D" id="1.10.287.370">
    <property type="match status" value="1"/>
</dbReference>
<dbReference type="GO" id="GO:0016272">
    <property type="term" value="C:prefoldin complex"/>
    <property type="evidence" value="ECO:0007669"/>
    <property type="project" value="UniProtKB-UniRule"/>
</dbReference>
<comment type="subunit">
    <text evidence="3">Heterohexamer of two PFD-alpha type and four PFD-beta type subunits.</text>
</comment>
<dbReference type="PIRSF" id="PIRSF016477">
    <property type="entry name" value="Prefoldin_subunit_4"/>
    <property type="match status" value="1"/>
</dbReference>
<dbReference type="InterPro" id="IPR016661">
    <property type="entry name" value="PFDN4"/>
</dbReference>
<sequence>MAEDIEVTHADQQRINSFATWNLKFKGFLSEYEKYKKELANINDAEDEMIVLDENTHPYAIGDTFFHLSSDEIGEELTATKEKVKVRMLDLEERISECKVHMDSLRKELYGKFGNHINLEEEDQ</sequence>
<evidence type="ECO:0000313" key="4">
    <source>
        <dbReference type="Proteomes" id="UP000050795"/>
    </source>
</evidence>
<organism evidence="4 5">
    <name type="scientific">Trichobilharzia regenti</name>
    <name type="common">Nasal bird schistosome</name>
    <dbReference type="NCBI Taxonomy" id="157069"/>
    <lineage>
        <taxon>Eukaryota</taxon>
        <taxon>Metazoa</taxon>
        <taxon>Spiralia</taxon>
        <taxon>Lophotrochozoa</taxon>
        <taxon>Platyhelminthes</taxon>
        <taxon>Trematoda</taxon>
        <taxon>Digenea</taxon>
        <taxon>Strigeidida</taxon>
        <taxon>Schistosomatoidea</taxon>
        <taxon>Schistosomatidae</taxon>
        <taxon>Trichobilharzia</taxon>
    </lineage>
</organism>
<name>A0AA85JDZ2_TRIRE</name>